<feature type="transmembrane region" description="Helical" evidence="2">
    <location>
        <begin position="46"/>
        <end position="69"/>
    </location>
</feature>
<dbReference type="AlphaFoldDB" id="A0A2I2KUW5"/>
<gene>
    <name evidence="3" type="ORF">FRACA_3340001</name>
</gene>
<feature type="transmembrane region" description="Helical" evidence="2">
    <location>
        <begin position="20"/>
        <end position="40"/>
    </location>
</feature>
<evidence type="ECO:0000313" key="3">
    <source>
        <dbReference type="EMBL" id="SNQ49463.1"/>
    </source>
</evidence>
<evidence type="ECO:0000256" key="1">
    <source>
        <dbReference type="SAM" id="MobiDB-lite"/>
    </source>
</evidence>
<keyword evidence="4" id="KW-1185">Reference proteome</keyword>
<evidence type="ECO:0000256" key="2">
    <source>
        <dbReference type="SAM" id="Phobius"/>
    </source>
</evidence>
<dbReference type="RefSeq" id="WP_101832944.1">
    <property type="nucleotide sequence ID" value="NZ_FZMO01000262.1"/>
</dbReference>
<name>A0A2I2KUW5_9ACTN</name>
<keyword evidence="2" id="KW-0812">Transmembrane</keyword>
<dbReference type="Proteomes" id="UP000234331">
    <property type="component" value="Unassembled WGS sequence"/>
</dbReference>
<evidence type="ECO:0000313" key="4">
    <source>
        <dbReference type="Proteomes" id="UP000234331"/>
    </source>
</evidence>
<dbReference type="OrthoDB" id="3700795at2"/>
<reference evidence="3 4" key="1">
    <citation type="submission" date="2017-06" db="EMBL/GenBank/DDBJ databases">
        <authorList>
            <person name="Kim H.J."/>
            <person name="Triplett B.A."/>
        </authorList>
    </citation>
    <scope>NUCLEOTIDE SEQUENCE [LARGE SCALE GENOMIC DNA]</scope>
    <source>
        <strain evidence="3">FRACA_ARgP5</strain>
    </source>
</reference>
<accession>A0A2I2KUW5</accession>
<sequence length="234" mass="24498">MSARRAPARTGEDPLRHLAILAATVAAALVAALFGWSLWLPDPPGWWTSFAVVLGAVVASTLIAAALVWQPRPRDASPRAPHQQQVEPDDWPTEVGTVAGAPFSPPAGRAGSVGGTPVGASAGASGGASRGSSGGDWWNRGAPAPAARELVRTTPVRAAPRDLARLGEAPRIVQCPRCGAFRVDVRSGDPRPGDAANGPVGHMFRCRVDGHEWTWQPGSAWPATVVASRRRRSR</sequence>
<dbReference type="EMBL" id="FZMO01000262">
    <property type="protein sequence ID" value="SNQ49463.1"/>
    <property type="molecule type" value="Genomic_DNA"/>
</dbReference>
<protein>
    <submittedName>
        <fullName evidence="3">Uncharacterized protein</fullName>
    </submittedName>
</protein>
<keyword evidence="2" id="KW-1133">Transmembrane helix</keyword>
<keyword evidence="2" id="KW-0472">Membrane</keyword>
<feature type="compositionally biased region" description="Gly residues" evidence="1">
    <location>
        <begin position="124"/>
        <end position="134"/>
    </location>
</feature>
<feature type="region of interest" description="Disordered" evidence="1">
    <location>
        <begin position="73"/>
        <end position="146"/>
    </location>
</feature>
<proteinExistence type="predicted"/>
<organism evidence="3 4">
    <name type="scientific">Frankia canadensis</name>
    <dbReference type="NCBI Taxonomy" id="1836972"/>
    <lineage>
        <taxon>Bacteria</taxon>
        <taxon>Bacillati</taxon>
        <taxon>Actinomycetota</taxon>
        <taxon>Actinomycetes</taxon>
        <taxon>Frankiales</taxon>
        <taxon>Frankiaceae</taxon>
        <taxon>Frankia</taxon>
    </lineage>
</organism>